<evidence type="ECO:0000313" key="1">
    <source>
        <dbReference type="EMBL" id="MFD0788968.1"/>
    </source>
</evidence>
<reference evidence="2" key="1">
    <citation type="journal article" date="2019" name="Int. J. Syst. Evol. Microbiol.">
        <title>The Global Catalogue of Microorganisms (GCM) 10K type strain sequencing project: providing services to taxonomists for standard genome sequencing and annotation.</title>
        <authorList>
            <consortium name="The Broad Institute Genomics Platform"/>
            <consortium name="The Broad Institute Genome Sequencing Center for Infectious Disease"/>
            <person name="Wu L."/>
            <person name="Ma J."/>
        </authorList>
    </citation>
    <scope>NUCLEOTIDE SEQUENCE [LARGE SCALE GENOMIC DNA]</scope>
    <source>
        <strain evidence="2">CCUG 54523</strain>
    </source>
</reference>
<sequence length="130" mass="13116">MVFLAAAVALILWDVISSIAANKSAKKVEEAKAKLDVAVLKLDAANASVTSQIGLFDASQSGVIQQVAAATEDAKAEVTSAKDSLVKAFDMALQEMAKTHSKLVVGAGFIVLAAGAFGAPIPFIGTGVGG</sequence>
<proteinExistence type="predicted"/>
<keyword evidence="2" id="KW-1185">Reference proteome</keyword>
<dbReference type="RefSeq" id="WP_204979887.1">
    <property type="nucleotide sequence ID" value="NZ_JBHTII010000001.1"/>
</dbReference>
<organism evidence="1 2">
    <name type="scientific">Microbacterium insulae</name>
    <dbReference type="NCBI Taxonomy" id="483014"/>
    <lineage>
        <taxon>Bacteria</taxon>
        <taxon>Bacillati</taxon>
        <taxon>Actinomycetota</taxon>
        <taxon>Actinomycetes</taxon>
        <taxon>Micrococcales</taxon>
        <taxon>Microbacteriaceae</taxon>
        <taxon>Microbacterium</taxon>
    </lineage>
</organism>
<protein>
    <submittedName>
        <fullName evidence="1">Uncharacterized protein</fullName>
    </submittedName>
</protein>
<name>A0ABW3AE67_9MICO</name>
<dbReference type="Proteomes" id="UP001597055">
    <property type="component" value="Unassembled WGS sequence"/>
</dbReference>
<dbReference type="EMBL" id="JBHTII010000001">
    <property type="protein sequence ID" value="MFD0788968.1"/>
    <property type="molecule type" value="Genomic_DNA"/>
</dbReference>
<accession>A0ABW3AE67</accession>
<gene>
    <name evidence="1" type="ORF">ACFQ0P_01055</name>
</gene>
<evidence type="ECO:0000313" key="2">
    <source>
        <dbReference type="Proteomes" id="UP001597055"/>
    </source>
</evidence>
<comment type="caution">
    <text evidence="1">The sequence shown here is derived from an EMBL/GenBank/DDBJ whole genome shotgun (WGS) entry which is preliminary data.</text>
</comment>